<accession>A0A6C0HXT1</accession>
<proteinExistence type="predicted"/>
<dbReference type="EMBL" id="MN740029">
    <property type="protein sequence ID" value="QHT84956.1"/>
    <property type="molecule type" value="Genomic_DNA"/>
</dbReference>
<sequence>MQDSIYLYSRGDRLGSHIIQYLSIIIYAFYNNLYIVYEPEKVNYNNEYEYENVKYNKSCIVKAILKWIDNHNKKFPNKNYLEQYKNIHAMEYLLDFETKFDPNSYFYSCDLLIITTQVLYNIHTDLISYFKKYICKDMRKYIRQCIDDFVLPYNPEKSILVHLRLGDVKDREDYDGSICGNHYKHRIDNDYQSIQGITLAVGYSNRQTPLAKHKVELAIHQAKQKYPEHEVIIVTAPGDYEIDYPYRCIRSNDENYDMFLLCNADVLILSRSTFSLSAAFLGSAREVWSPLWGHFICTGIGTKYDNSKFNYFF</sequence>
<reference evidence="1" key="1">
    <citation type="journal article" date="2020" name="Nature">
        <title>Giant virus diversity and host interactions through global metagenomics.</title>
        <authorList>
            <person name="Schulz F."/>
            <person name="Roux S."/>
            <person name="Paez-Espino D."/>
            <person name="Jungbluth S."/>
            <person name="Walsh D.A."/>
            <person name="Denef V.J."/>
            <person name="McMahon K.D."/>
            <person name="Konstantinidis K.T."/>
            <person name="Eloe-Fadrosh E.A."/>
            <person name="Kyrpides N.C."/>
            <person name="Woyke T."/>
        </authorList>
    </citation>
    <scope>NUCLEOTIDE SEQUENCE</scope>
    <source>
        <strain evidence="1">GVMAG-M-3300023184-178</strain>
    </source>
</reference>
<evidence type="ECO:0000313" key="1">
    <source>
        <dbReference type="EMBL" id="QHT84956.1"/>
    </source>
</evidence>
<dbReference type="AlphaFoldDB" id="A0A6C0HXT1"/>
<organism evidence="1">
    <name type="scientific">viral metagenome</name>
    <dbReference type="NCBI Taxonomy" id="1070528"/>
    <lineage>
        <taxon>unclassified sequences</taxon>
        <taxon>metagenomes</taxon>
        <taxon>organismal metagenomes</taxon>
    </lineage>
</organism>
<name>A0A6C0HXT1_9ZZZZ</name>
<protein>
    <submittedName>
        <fullName evidence="1">Uncharacterized protein</fullName>
    </submittedName>
</protein>